<sequence>MLLLFLSNDLRIADVHEIVEQCLTTLPHFGLGTTNVNSGYGRSFDFVMDGVINALEIVAATIEKLVEGSVGELSGWLLNHVSCW</sequence>
<comment type="caution">
    <text evidence="1">The sequence shown here is derived from an EMBL/GenBank/DDBJ whole genome shotgun (WGS) entry which is preliminary data.</text>
</comment>
<organism evidence="1 2">
    <name type="scientific">Oleomonas cavernae</name>
    <dbReference type="NCBI Taxonomy" id="2320859"/>
    <lineage>
        <taxon>Bacteria</taxon>
        <taxon>Pseudomonadati</taxon>
        <taxon>Pseudomonadota</taxon>
        <taxon>Alphaproteobacteria</taxon>
        <taxon>Acetobacterales</taxon>
        <taxon>Acetobacteraceae</taxon>
        <taxon>Oleomonas</taxon>
    </lineage>
</organism>
<name>A0A418W8L5_9PROT</name>
<dbReference type="RefSeq" id="WP_119776976.1">
    <property type="nucleotide sequence ID" value="NZ_QYUK01000011.1"/>
</dbReference>
<accession>A0A418W8L5</accession>
<reference evidence="1 2" key="1">
    <citation type="submission" date="2018-09" db="EMBL/GenBank/DDBJ databases">
        <authorList>
            <person name="Zhu H."/>
        </authorList>
    </citation>
    <scope>NUCLEOTIDE SEQUENCE [LARGE SCALE GENOMIC DNA]</scope>
    <source>
        <strain evidence="1 2">K1W22B-8</strain>
    </source>
</reference>
<dbReference type="AlphaFoldDB" id="A0A418W8L5"/>
<protein>
    <submittedName>
        <fullName evidence="1">Uncharacterized protein</fullName>
    </submittedName>
</protein>
<evidence type="ECO:0000313" key="1">
    <source>
        <dbReference type="EMBL" id="RJF86349.1"/>
    </source>
</evidence>
<evidence type="ECO:0000313" key="2">
    <source>
        <dbReference type="Proteomes" id="UP000284605"/>
    </source>
</evidence>
<dbReference type="EMBL" id="QYUK01000011">
    <property type="protein sequence ID" value="RJF86349.1"/>
    <property type="molecule type" value="Genomic_DNA"/>
</dbReference>
<dbReference type="OrthoDB" id="1095281at2"/>
<keyword evidence="2" id="KW-1185">Reference proteome</keyword>
<gene>
    <name evidence="1" type="ORF">D3874_04340</name>
</gene>
<proteinExistence type="predicted"/>
<dbReference type="Proteomes" id="UP000284605">
    <property type="component" value="Unassembled WGS sequence"/>
</dbReference>